<dbReference type="PANTHER" id="PTHR43884">
    <property type="entry name" value="ACYL-COA DEHYDROGENASE"/>
    <property type="match status" value="1"/>
</dbReference>
<dbReference type="STRING" id="1449351.RISW2_22200"/>
<dbReference type="InterPro" id="IPR009075">
    <property type="entry name" value="AcylCo_DH/oxidase_C"/>
</dbReference>
<keyword evidence="5 6" id="KW-0560">Oxidoreductase</keyword>
<dbReference type="OrthoDB" id="7328575at2"/>
<keyword evidence="11" id="KW-1185">Reference proteome</keyword>
<dbReference type="AlphaFoldDB" id="X7F9Y6"/>
<dbReference type="Pfam" id="PF02770">
    <property type="entry name" value="Acyl-CoA_dh_M"/>
    <property type="match status" value="1"/>
</dbReference>
<evidence type="ECO:0000256" key="2">
    <source>
        <dbReference type="ARBA" id="ARBA00009347"/>
    </source>
</evidence>
<dbReference type="PATRIC" id="fig|1449351.3.peg.1380"/>
<keyword evidence="4 6" id="KW-0274">FAD</keyword>
<feature type="domain" description="Acyl-CoA oxidase/dehydrogenase middle" evidence="8">
    <location>
        <begin position="123"/>
        <end position="208"/>
    </location>
</feature>
<dbReference type="InterPro" id="IPR009100">
    <property type="entry name" value="AcylCoA_DH/oxidase_NM_dom_sf"/>
</dbReference>
<dbReference type="InterPro" id="IPR046373">
    <property type="entry name" value="Acyl-CoA_Oxase/DH_mid-dom_sf"/>
</dbReference>
<comment type="cofactor">
    <cofactor evidence="1 6">
        <name>FAD</name>
        <dbReference type="ChEBI" id="CHEBI:57692"/>
    </cofactor>
</comment>
<sequence>MNFELTEERRMLQDGLRRYLRDTVTPALIDAATEDASGHSDILWQGLAEMGVIGALFSEDDGGFGGAGFDLAVVFEEMGRAGAFEPLIESGILAGGLIAALGTGDQKALLEDVIAGGSILTLAHGEPGSRYDLAHVETQAVAGDGGHTLNGRKAVVVGAPAADRAIVSARVSGGVRDGDGISLFLVPLDADGIEMRTYPLNGGGRAAELTLTDVRVAEDARIGPEGGAFDALEAAHARASAAQCAEALGLMESIRELTVGYLQTRKQFGQPIGKFQALQHRMADMLIEIEQARSATINLAGHLDAPRAERERHVSAAKNLIGRASKLVVEESIQMHGGIGMTMEYALGHLAKRLTMVDHRFGDTDWHLERFIRLSAA</sequence>
<evidence type="ECO:0000256" key="6">
    <source>
        <dbReference type="RuleBase" id="RU362125"/>
    </source>
</evidence>
<dbReference type="PANTHER" id="PTHR43884:SF20">
    <property type="entry name" value="ACYL-COA DEHYDROGENASE FADE28"/>
    <property type="match status" value="1"/>
</dbReference>
<evidence type="ECO:0000256" key="5">
    <source>
        <dbReference type="ARBA" id="ARBA00023002"/>
    </source>
</evidence>
<accession>X7F9Y6</accession>
<feature type="domain" description="Acyl-CoA dehydrogenase/oxidase N-terminal" evidence="9">
    <location>
        <begin position="6"/>
        <end position="110"/>
    </location>
</feature>
<feature type="domain" description="Acyl-CoA dehydrogenase/oxidase C-terminal" evidence="7">
    <location>
        <begin position="241"/>
        <end position="358"/>
    </location>
</feature>
<evidence type="ECO:0000259" key="7">
    <source>
        <dbReference type="Pfam" id="PF00441"/>
    </source>
</evidence>
<dbReference type="Pfam" id="PF02771">
    <property type="entry name" value="Acyl-CoA_dh_N"/>
    <property type="match status" value="1"/>
</dbReference>
<evidence type="ECO:0000313" key="10">
    <source>
        <dbReference type="EMBL" id="ETX29600.1"/>
    </source>
</evidence>
<evidence type="ECO:0000256" key="3">
    <source>
        <dbReference type="ARBA" id="ARBA00022630"/>
    </source>
</evidence>
<dbReference type="RefSeq" id="WP_043768349.1">
    <property type="nucleotide sequence ID" value="NZ_JAME01000008.1"/>
</dbReference>
<gene>
    <name evidence="10" type="ORF">RISW2_22200</name>
</gene>
<evidence type="ECO:0000256" key="1">
    <source>
        <dbReference type="ARBA" id="ARBA00001974"/>
    </source>
</evidence>
<dbReference type="InterPro" id="IPR013786">
    <property type="entry name" value="AcylCoA_DH/ox_N"/>
</dbReference>
<evidence type="ECO:0000256" key="4">
    <source>
        <dbReference type="ARBA" id="ARBA00022827"/>
    </source>
</evidence>
<dbReference type="SUPFAM" id="SSF47203">
    <property type="entry name" value="Acyl-CoA dehydrogenase C-terminal domain-like"/>
    <property type="match status" value="1"/>
</dbReference>
<dbReference type="GO" id="GO:0003995">
    <property type="term" value="F:acyl-CoA dehydrogenase activity"/>
    <property type="evidence" value="ECO:0007669"/>
    <property type="project" value="TreeGrafter"/>
</dbReference>
<dbReference type="SUPFAM" id="SSF56645">
    <property type="entry name" value="Acyl-CoA dehydrogenase NM domain-like"/>
    <property type="match status" value="1"/>
</dbReference>
<dbReference type="GO" id="GO:0050660">
    <property type="term" value="F:flavin adenine dinucleotide binding"/>
    <property type="evidence" value="ECO:0007669"/>
    <property type="project" value="InterPro"/>
</dbReference>
<comment type="caution">
    <text evidence="10">The sequence shown here is derived from an EMBL/GenBank/DDBJ whole genome shotgun (WGS) entry which is preliminary data.</text>
</comment>
<keyword evidence="3 6" id="KW-0285">Flavoprotein</keyword>
<protein>
    <submittedName>
        <fullName evidence="10">Acyl-CoA dehydrogenase</fullName>
    </submittedName>
</protein>
<dbReference type="InterPro" id="IPR036250">
    <property type="entry name" value="AcylCo_DH-like_C"/>
</dbReference>
<evidence type="ECO:0000259" key="9">
    <source>
        <dbReference type="Pfam" id="PF02771"/>
    </source>
</evidence>
<evidence type="ECO:0000259" key="8">
    <source>
        <dbReference type="Pfam" id="PF02770"/>
    </source>
</evidence>
<comment type="similarity">
    <text evidence="2 6">Belongs to the acyl-CoA dehydrogenase family.</text>
</comment>
<dbReference type="Gene3D" id="1.10.540.10">
    <property type="entry name" value="Acyl-CoA dehydrogenase/oxidase, N-terminal domain"/>
    <property type="match status" value="1"/>
</dbReference>
<dbReference type="Gene3D" id="1.20.140.10">
    <property type="entry name" value="Butyryl-CoA Dehydrogenase, subunit A, domain 3"/>
    <property type="match status" value="1"/>
</dbReference>
<dbReference type="CDD" id="cd00567">
    <property type="entry name" value="ACAD"/>
    <property type="match status" value="1"/>
</dbReference>
<proteinExistence type="inferred from homology"/>
<dbReference type="EMBL" id="JAME01000008">
    <property type="protein sequence ID" value="ETX29600.1"/>
    <property type="molecule type" value="Genomic_DNA"/>
</dbReference>
<dbReference type="eggNOG" id="COG1960">
    <property type="taxonomic scope" value="Bacteria"/>
</dbReference>
<dbReference type="Pfam" id="PF00441">
    <property type="entry name" value="Acyl-CoA_dh_1"/>
    <property type="match status" value="1"/>
</dbReference>
<dbReference type="Proteomes" id="UP000023430">
    <property type="component" value="Unassembled WGS sequence"/>
</dbReference>
<organism evidence="10 11">
    <name type="scientific">Roseivivax isoporae LMG 25204</name>
    <dbReference type="NCBI Taxonomy" id="1449351"/>
    <lineage>
        <taxon>Bacteria</taxon>
        <taxon>Pseudomonadati</taxon>
        <taxon>Pseudomonadota</taxon>
        <taxon>Alphaproteobacteria</taxon>
        <taxon>Rhodobacterales</taxon>
        <taxon>Roseobacteraceae</taxon>
        <taxon>Roseivivax</taxon>
    </lineage>
</organism>
<reference evidence="10 11" key="1">
    <citation type="submission" date="2014-01" db="EMBL/GenBank/DDBJ databases">
        <title>Roseivivax isoporae LMG 25204 Genome Sequencing.</title>
        <authorList>
            <person name="Lai Q."/>
            <person name="Li G."/>
            <person name="Shao Z."/>
        </authorList>
    </citation>
    <scope>NUCLEOTIDE SEQUENCE [LARGE SCALE GENOMIC DNA]</scope>
    <source>
        <strain evidence="10 11">LMG 25204</strain>
    </source>
</reference>
<name>X7F9Y6_9RHOB</name>
<dbReference type="Gene3D" id="2.40.110.10">
    <property type="entry name" value="Butyryl-CoA Dehydrogenase, subunit A, domain 2"/>
    <property type="match status" value="1"/>
</dbReference>
<evidence type="ECO:0000313" key="11">
    <source>
        <dbReference type="Proteomes" id="UP000023430"/>
    </source>
</evidence>
<dbReference type="InterPro" id="IPR006091">
    <property type="entry name" value="Acyl-CoA_Oxase/DH_mid-dom"/>
</dbReference>
<dbReference type="InterPro" id="IPR037069">
    <property type="entry name" value="AcylCoA_DH/ox_N_sf"/>
</dbReference>